<accession>A0A9D1W498</accession>
<comment type="caution">
    <text evidence="1">The sequence shown here is derived from an EMBL/GenBank/DDBJ whole genome shotgun (WGS) entry which is preliminary data.</text>
</comment>
<dbReference type="EMBL" id="DXEU01000066">
    <property type="protein sequence ID" value="HIX51928.1"/>
    <property type="molecule type" value="Genomic_DNA"/>
</dbReference>
<name>A0A9D1W498_9FIRM</name>
<dbReference type="AlphaFoldDB" id="A0A9D1W498"/>
<proteinExistence type="predicted"/>
<sequence>MRKYGQGGRLEKVICNGCGKKLVVEDGIVREGVLSIDHVWDYFSEKDGEIHHLDLCESCCDRLAGELRIPVEVEEQTELL</sequence>
<evidence type="ECO:0000313" key="2">
    <source>
        <dbReference type="Proteomes" id="UP000886780"/>
    </source>
</evidence>
<organism evidence="1 2">
    <name type="scientific">Candidatus Lachnoclostridium stercoripullorum</name>
    <dbReference type="NCBI Taxonomy" id="2838635"/>
    <lineage>
        <taxon>Bacteria</taxon>
        <taxon>Bacillati</taxon>
        <taxon>Bacillota</taxon>
        <taxon>Clostridia</taxon>
        <taxon>Lachnospirales</taxon>
        <taxon>Lachnospiraceae</taxon>
    </lineage>
</organism>
<reference evidence="1" key="2">
    <citation type="submission" date="2021-04" db="EMBL/GenBank/DDBJ databases">
        <authorList>
            <person name="Gilroy R."/>
        </authorList>
    </citation>
    <scope>NUCLEOTIDE SEQUENCE</scope>
    <source>
        <strain evidence="1">ChiGjej4B4-12881</strain>
    </source>
</reference>
<protein>
    <submittedName>
        <fullName evidence="1">Uncharacterized protein</fullName>
    </submittedName>
</protein>
<dbReference type="Proteomes" id="UP000886780">
    <property type="component" value="Unassembled WGS sequence"/>
</dbReference>
<evidence type="ECO:0000313" key="1">
    <source>
        <dbReference type="EMBL" id="HIX51928.1"/>
    </source>
</evidence>
<reference evidence="1" key="1">
    <citation type="journal article" date="2021" name="PeerJ">
        <title>Extensive microbial diversity within the chicken gut microbiome revealed by metagenomics and culture.</title>
        <authorList>
            <person name="Gilroy R."/>
            <person name="Ravi A."/>
            <person name="Getino M."/>
            <person name="Pursley I."/>
            <person name="Horton D.L."/>
            <person name="Alikhan N.F."/>
            <person name="Baker D."/>
            <person name="Gharbi K."/>
            <person name="Hall N."/>
            <person name="Watson M."/>
            <person name="Adriaenssens E.M."/>
            <person name="Foster-Nyarko E."/>
            <person name="Jarju S."/>
            <person name="Secka A."/>
            <person name="Antonio M."/>
            <person name="Oren A."/>
            <person name="Chaudhuri R.R."/>
            <person name="La Ragione R."/>
            <person name="Hildebrand F."/>
            <person name="Pallen M.J."/>
        </authorList>
    </citation>
    <scope>NUCLEOTIDE SEQUENCE</scope>
    <source>
        <strain evidence="1">ChiGjej4B4-12881</strain>
    </source>
</reference>
<gene>
    <name evidence="1" type="ORF">IAA28_03880</name>
</gene>